<dbReference type="EMBL" id="CP045851">
    <property type="protein sequence ID" value="QGG95012.1"/>
    <property type="molecule type" value="Genomic_DNA"/>
</dbReference>
<dbReference type="InterPro" id="IPR036663">
    <property type="entry name" value="Fumarylacetoacetase_C_sf"/>
</dbReference>
<keyword evidence="5" id="KW-1185">Reference proteome</keyword>
<evidence type="ECO:0000256" key="2">
    <source>
        <dbReference type="ARBA" id="ARBA00022723"/>
    </source>
</evidence>
<dbReference type="InterPro" id="IPR051121">
    <property type="entry name" value="FAH"/>
</dbReference>
<organism evidence="4 5">
    <name type="scientific">Actinomarinicola tropica</name>
    <dbReference type="NCBI Taxonomy" id="2789776"/>
    <lineage>
        <taxon>Bacteria</taxon>
        <taxon>Bacillati</taxon>
        <taxon>Actinomycetota</taxon>
        <taxon>Acidimicrobiia</taxon>
        <taxon>Acidimicrobiales</taxon>
        <taxon>Iamiaceae</taxon>
        <taxon>Actinomarinicola</taxon>
    </lineage>
</organism>
<keyword evidence="2" id="KW-0479">Metal-binding</keyword>
<dbReference type="SUPFAM" id="SSF56529">
    <property type="entry name" value="FAH"/>
    <property type="match status" value="1"/>
</dbReference>
<gene>
    <name evidence="4" type="ORF">GH723_07780</name>
</gene>
<name>A0A5Q2RJE8_9ACTN</name>
<reference evidence="4 5" key="1">
    <citation type="submission" date="2019-11" db="EMBL/GenBank/DDBJ databases">
        <authorList>
            <person name="He Y."/>
        </authorList>
    </citation>
    <scope>NUCLEOTIDE SEQUENCE [LARGE SCALE GENOMIC DNA]</scope>
    <source>
        <strain evidence="4 5">SCSIO 58843</strain>
    </source>
</reference>
<evidence type="ECO:0000313" key="4">
    <source>
        <dbReference type="EMBL" id="QGG95012.1"/>
    </source>
</evidence>
<evidence type="ECO:0000256" key="1">
    <source>
        <dbReference type="ARBA" id="ARBA00010211"/>
    </source>
</evidence>
<accession>A0A5Q2RJE8</accession>
<dbReference type="RefSeq" id="WP_153759120.1">
    <property type="nucleotide sequence ID" value="NZ_CP045851.1"/>
</dbReference>
<dbReference type="Gene3D" id="3.90.850.10">
    <property type="entry name" value="Fumarylacetoacetase-like, C-terminal domain"/>
    <property type="match status" value="1"/>
</dbReference>
<dbReference type="FunFam" id="3.90.850.10:FF:000002">
    <property type="entry name" value="2-hydroxyhepta-2,4-diene-1,7-dioate isomerase"/>
    <property type="match status" value="1"/>
</dbReference>
<dbReference type="GO" id="GO:0016853">
    <property type="term" value="F:isomerase activity"/>
    <property type="evidence" value="ECO:0007669"/>
    <property type="project" value="UniProtKB-ARBA"/>
</dbReference>
<dbReference type="Proteomes" id="UP000334019">
    <property type="component" value="Chromosome"/>
</dbReference>
<dbReference type="GO" id="GO:0019752">
    <property type="term" value="P:carboxylic acid metabolic process"/>
    <property type="evidence" value="ECO:0007669"/>
    <property type="project" value="UniProtKB-ARBA"/>
</dbReference>
<dbReference type="KEGG" id="atq:GH723_07780"/>
<proteinExistence type="inferred from homology"/>
<protein>
    <recommendedName>
        <fullName evidence="3">Fumarylacetoacetase-like C-terminal domain-containing protein</fullName>
    </recommendedName>
</protein>
<sequence>MKIVRVRTPDGDLPGLVPVDDDRVVLLAPDELELALTASPDERAALVDERGGGSIPLDGAHLLAPVPRPPKFLAIGLNYAEHVAETGRSRPELPLFFNKQSTCVVGPGEPIEVPRVSHQVDYEGELGMVIGRRCRDVGAADAASVVAGYVVVNDVSVRDWQQRSPTMTLGKSFDTHGPIGPWIVTADELGDPHGRSLRTWVNDELLQDGDTAQMITNCWEQIELLSTVCTLEVGDVIATGTPAGVGVARDPQIWLRDGDVVRIEIDGVGTLENPVVGPR</sequence>
<dbReference type="PANTHER" id="PTHR42796">
    <property type="entry name" value="FUMARYLACETOACETATE HYDROLASE DOMAIN-CONTAINING PROTEIN 2A-RELATED"/>
    <property type="match status" value="1"/>
</dbReference>
<evidence type="ECO:0000313" key="5">
    <source>
        <dbReference type="Proteomes" id="UP000334019"/>
    </source>
</evidence>
<comment type="similarity">
    <text evidence="1">Belongs to the FAH family.</text>
</comment>
<dbReference type="GO" id="GO:0046872">
    <property type="term" value="F:metal ion binding"/>
    <property type="evidence" value="ECO:0007669"/>
    <property type="project" value="UniProtKB-KW"/>
</dbReference>
<dbReference type="InterPro" id="IPR011234">
    <property type="entry name" value="Fumarylacetoacetase-like_C"/>
</dbReference>
<feature type="domain" description="Fumarylacetoacetase-like C-terminal" evidence="3">
    <location>
        <begin position="72"/>
        <end position="276"/>
    </location>
</feature>
<dbReference type="AlphaFoldDB" id="A0A5Q2RJE8"/>
<dbReference type="Pfam" id="PF01557">
    <property type="entry name" value="FAA_hydrolase"/>
    <property type="match status" value="1"/>
</dbReference>
<dbReference type="PANTHER" id="PTHR42796:SF4">
    <property type="entry name" value="FUMARYLACETOACETATE HYDROLASE DOMAIN-CONTAINING PROTEIN 2A"/>
    <property type="match status" value="1"/>
</dbReference>
<evidence type="ECO:0000259" key="3">
    <source>
        <dbReference type="Pfam" id="PF01557"/>
    </source>
</evidence>